<feature type="chain" id="PRO_5046557214" description="Lipoprotein" evidence="1">
    <location>
        <begin position="22"/>
        <end position="119"/>
    </location>
</feature>
<organism evidence="2 3">
    <name type="scientific">Rhodanobacter terrae</name>
    <dbReference type="NCBI Taxonomy" id="418647"/>
    <lineage>
        <taxon>Bacteria</taxon>
        <taxon>Pseudomonadati</taxon>
        <taxon>Pseudomonadota</taxon>
        <taxon>Gammaproteobacteria</taxon>
        <taxon>Lysobacterales</taxon>
        <taxon>Rhodanobacteraceae</taxon>
        <taxon>Rhodanobacter</taxon>
    </lineage>
</organism>
<dbReference type="EMBL" id="JBHSNG010000006">
    <property type="protein sequence ID" value="MFC5581064.1"/>
    <property type="molecule type" value="Genomic_DNA"/>
</dbReference>
<feature type="signal peptide" evidence="1">
    <location>
        <begin position="1"/>
        <end position="21"/>
    </location>
</feature>
<accession>A0ABW0SWQ1</accession>
<evidence type="ECO:0000313" key="2">
    <source>
        <dbReference type="EMBL" id="MFC5581064.1"/>
    </source>
</evidence>
<comment type="caution">
    <text evidence="2">The sequence shown here is derived from an EMBL/GenBank/DDBJ whole genome shotgun (WGS) entry which is preliminary data.</text>
</comment>
<gene>
    <name evidence="2" type="ORF">ACFPPB_08080</name>
</gene>
<keyword evidence="1" id="KW-0732">Signal</keyword>
<name>A0ABW0SWQ1_9GAMM</name>
<sequence>MVKFTSSLPIVVMLAATAGFAAAPKAAQAAQRGDSLLIHRVQQENGMNLPRRGMSMAQVEKAYGAPQRKLSPRGGDTKKHPQINRWEYSNFIVYFEHEHVIHAVLNTPAGNNTNPAAVN</sequence>
<dbReference type="Proteomes" id="UP001596111">
    <property type="component" value="Unassembled WGS sequence"/>
</dbReference>
<evidence type="ECO:0008006" key="4">
    <source>
        <dbReference type="Google" id="ProtNLM"/>
    </source>
</evidence>
<keyword evidence="3" id="KW-1185">Reference proteome</keyword>
<evidence type="ECO:0000256" key="1">
    <source>
        <dbReference type="SAM" id="SignalP"/>
    </source>
</evidence>
<proteinExistence type="predicted"/>
<reference evidence="3" key="1">
    <citation type="journal article" date="2019" name="Int. J. Syst. Evol. Microbiol.">
        <title>The Global Catalogue of Microorganisms (GCM) 10K type strain sequencing project: providing services to taxonomists for standard genome sequencing and annotation.</title>
        <authorList>
            <consortium name="The Broad Institute Genomics Platform"/>
            <consortium name="The Broad Institute Genome Sequencing Center for Infectious Disease"/>
            <person name="Wu L."/>
            <person name="Ma J."/>
        </authorList>
    </citation>
    <scope>NUCLEOTIDE SEQUENCE [LARGE SCALE GENOMIC DNA]</scope>
    <source>
        <strain evidence="3">CGMCC 1.13587</strain>
    </source>
</reference>
<evidence type="ECO:0000313" key="3">
    <source>
        <dbReference type="Proteomes" id="UP001596111"/>
    </source>
</evidence>
<dbReference type="RefSeq" id="WP_377326139.1">
    <property type="nucleotide sequence ID" value="NZ_JBHSNG010000006.1"/>
</dbReference>
<protein>
    <recommendedName>
        <fullName evidence="4">Lipoprotein</fullName>
    </recommendedName>
</protein>